<proteinExistence type="predicted"/>
<keyword evidence="4" id="KW-0997">Cell inner membrane</keyword>
<reference evidence="12 13" key="1">
    <citation type="submission" date="2018-06" db="EMBL/GenBank/DDBJ databases">
        <title>Genomic Encyclopedia of Type Strains, Phase III (KMG-III): the genomes of soil and plant-associated and newly described type strains.</title>
        <authorList>
            <person name="Whitman W."/>
        </authorList>
    </citation>
    <scope>NUCLEOTIDE SEQUENCE [LARGE SCALE GENOMIC DNA]</scope>
    <source>
        <strain evidence="12 13">JA737</strain>
    </source>
</reference>
<keyword evidence="3 9" id="KW-0500">Molybdenum</keyword>
<dbReference type="PROSITE" id="PS00211">
    <property type="entry name" value="ABC_TRANSPORTER_1"/>
    <property type="match status" value="1"/>
</dbReference>
<evidence type="ECO:0000256" key="3">
    <source>
        <dbReference type="ARBA" id="ARBA00022505"/>
    </source>
</evidence>
<evidence type="ECO:0000259" key="10">
    <source>
        <dbReference type="PROSITE" id="PS50893"/>
    </source>
</evidence>
<dbReference type="Gene3D" id="3.40.50.300">
    <property type="entry name" value="P-loop containing nucleotide triphosphate hydrolases"/>
    <property type="match status" value="1"/>
</dbReference>
<evidence type="ECO:0000256" key="8">
    <source>
        <dbReference type="ARBA" id="ARBA00023136"/>
    </source>
</evidence>
<dbReference type="SUPFAM" id="SSF52540">
    <property type="entry name" value="P-loop containing nucleoside triphosphate hydrolases"/>
    <property type="match status" value="1"/>
</dbReference>
<keyword evidence="6 12" id="KW-0067">ATP-binding</keyword>
<dbReference type="GO" id="GO:0016020">
    <property type="term" value="C:membrane"/>
    <property type="evidence" value="ECO:0007669"/>
    <property type="project" value="InterPro"/>
</dbReference>
<dbReference type="InterPro" id="IPR008995">
    <property type="entry name" value="Mo/tungstate-bd_C_term_dom"/>
</dbReference>
<dbReference type="RefSeq" id="WP_110805010.1">
    <property type="nucleotide sequence ID" value="NZ_QJTK01000003.1"/>
</dbReference>
<dbReference type="OrthoDB" id="9802264at2"/>
<dbReference type="InterPro" id="IPR027417">
    <property type="entry name" value="P-loop_NTPase"/>
</dbReference>
<dbReference type="GO" id="GO:0016887">
    <property type="term" value="F:ATP hydrolysis activity"/>
    <property type="evidence" value="ECO:0007669"/>
    <property type="project" value="InterPro"/>
</dbReference>
<dbReference type="Pfam" id="PF00005">
    <property type="entry name" value="ABC_tran"/>
    <property type="match status" value="1"/>
</dbReference>
<dbReference type="GO" id="GO:0140359">
    <property type="term" value="F:ABC-type transporter activity"/>
    <property type="evidence" value="ECO:0007669"/>
    <property type="project" value="InterPro"/>
</dbReference>
<name>A0A318UEZ3_9RHOB</name>
<dbReference type="NCBIfam" id="TIGR02142">
    <property type="entry name" value="modC_ABC"/>
    <property type="match status" value="1"/>
</dbReference>
<dbReference type="InterPro" id="IPR005116">
    <property type="entry name" value="Transp-assoc_OB_typ1"/>
</dbReference>
<keyword evidence="7" id="KW-1278">Translocase</keyword>
<evidence type="ECO:0000256" key="7">
    <source>
        <dbReference type="ARBA" id="ARBA00022967"/>
    </source>
</evidence>
<dbReference type="Pfam" id="PF03459">
    <property type="entry name" value="TOBE"/>
    <property type="match status" value="1"/>
</dbReference>
<dbReference type="SUPFAM" id="SSF50331">
    <property type="entry name" value="MOP-like"/>
    <property type="match status" value="1"/>
</dbReference>
<keyword evidence="8" id="KW-0472">Membrane</keyword>
<dbReference type="InterPro" id="IPR011868">
    <property type="entry name" value="ModC_ABC_ATP-bd"/>
</dbReference>
<dbReference type="InterPro" id="IPR004606">
    <property type="entry name" value="Mop_domain"/>
</dbReference>
<keyword evidence="5" id="KW-0547">Nucleotide-binding</keyword>
<evidence type="ECO:0000256" key="4">
    <source>
        <dbReference type="ARBA" id="ARBA00022519"/>
    </source>
</evidence>
<evidence type="ECO:0000313" key="13">
    <source>
        <dbReference type="Proteomes" id="UP000247727"/>
    </source>
</evidence>
<keyword evidence="1" id="KW-0813">Transport</keyword>
<accession>A0A318UEZ3</accession>
<dbReference type="PROSITE" id="PS50893">
    <property type="entry name" value="ABC_TRANSPORTER_2"/>
    <property type="match status" value="1"/>
</dbReference>
<dbReference type="Gene3D" id="2.40.50.100">
    <property type="match status" value="1"/>
</dbReference>
<dbReference type="InterPro" id="IPR050334">
    <property type="entry name" value="Molybdenum_import_ModC"/>
</dbReference>
<evidence type="ECO:0000313" key="12">
    <source>
        <dbReference type="EMBL" id="PYF11249.1"/>
    </source>
</evidence>
<evidence type="ECO:0000256" key="1">
    <source>
        <dbReference type="ARBA" id="ARBA00022448"/>
    </source>
</evidence>
<dbReference type="InterPro" id="IPR003439">
    <property type="entry name" value="ABC_transporter-like_ATP-bd"/>
</dbReference>
<dbReference type="GO" id="GO:0005524">
    <property type="term" value="F:ATP binding"/>
    <property type="evidence" value="ECO:0007669"/>
    <property type="project" value="UniProtKB-KW"/>
</dbReference>
<feature type="domain" description="Mop" evidence="11">
    <location>
        <begin position="289"/>
        <end position="359"/>
    </location>
</feature>
<dbReference type="PANTHER" id="PTHR43514">
    <property type="entry name" value="ABC TRANSPORTER I FAMILY MEMBER 10"/>
    <property type="match status" value="1"/>
</dbReference>
<organism evidence="12 13">
    <name type="scientific">Rhodobacter viridis</name>
    <dbReference type="NCBI Taxonomy" id="1054202"/>
    <lineage>
        <taxon>Bacteria</taxon>
        <taxon>Pseudomonadati</taxon>
        <taxon>Pseudomonadota</taxon>
        <taxon>Alphaproteobacteria</taxon>
        <taxon>Rhodobacterales</taxon>
        <taxon>Rhodobacter group</taxon>
        <taxon>Rhodobacter</taxon>
    </lineage>
</organism>
<evidence type="ECO:0000256" key="2">
    <source>
        <dbReference type="ARBA" id="ARBA00022475"/>
    </source>
</evidence>
<comment type="caution">
    <text evidence="12">The sequence shown here is derived from an EMBL/GenBank/DDBJ whole genome shotgun (WGS) entry which is preliminary data.</text>
</comment>
<dbReference type="Proteomes" id="UP000247727">
    <property type="component" value="Unassembled WGS sequence"/>
</dbReference>
<dbReference type="InterPro" id="IPR003593">
    <property type="entry name" value="AAA+_ATPase"/>
</dbReference>
<sequence>MISAHFTGRQGDFTLDAAFEVPGQGVTALFGPSGCGKTTVLRCMAGLAWLPGGHLRVNGVTWQEGRQITPPHRRAVGYVFQEASLFTHLSVRENLIYGLKRARGPLRISEAEVTQLLGIDPLLRRPTAALSGGERQRVAIGRALLSQPELLLMDEPLSALDRISRDEILPYLERLHASLQMPVMLVSHDLSEVERLADTLVLMEAGRVRAAGPIAAMQADPSLPLIHRPDLAAVIEGVVVALDPAYGLSTLQVPGGQIVVPGNLGPIGTRRRLRVPATDVSLGRHAPTDTTILNALPAVILGAEAAEGYQITVRLALGATGEGASLLARVSRKSWDGLGFRPGEKVVARLKAMALSAPAQTGG</sequence>
<evidence type="ECO:0000259" key="11">
    <source>
        <dbReference type="PROSITE" id="PS51866"/>
    </source>
</evidence>
<dbReference type="AlphaFoldDB" id="A0A318UEZ3"/>
<dbReference type="SMART" id="SM00382">
    <property type="entry name" value="AAA"/>
    <property type="match status" value="1"/>
</dbReference>
<protein>
    <submittedName>
        <fullName evidence="12">Molybdate transport system ATP-binding protein</fullName>
    </submittedName>
</protein>
<keyword evidence="13" id="KW-1185">Reference proteome</keyword>
<gene>
    <name evidence="12" type="ORF">C8J30_103345</name>
</gene>
<dbReference type="InterPro" id="IPR017871">
    <property type="entry name" value="ABC_transporter-like_CS"/>
</dbReference>
<dbReference type="PANTHER" id="PTHR43514:SF10">
    <property type="entry name" value="MOLYBDENUM IMPORT ATP-BINDING PROTEIN MODC 2"/>
    <property type="match status" value="1"/>
</dbReference>
<keyword evidence="2" id="KW-1003">Cell membrane</keyword>
<feature type="domain" description="ABC transporter" evidence="10">
    <location>
        <begin position="1"/>
        <end position="230"/>
    </location>
</feature>
<evidence type="ECO:0000256" key="9">
    <source>
        <dbReference type="PROSITE-ProRule" id="PRU01213"/>
    </source>
</evidence>
<dbReference type="GO" id="GO:0015098">
    <property type="term" value="F:molybdate ion transmembrane transporter activity"/>
    <property type="evidence" value="ECO:0007669"/>
    <property type="project" value="InterPro"/>
</dbReference>
<evidence type="ECO:0000256" key="5">
    <source>
        <dbReference type="ARBA" id="ARBA00022741"/>
    </source>
</evidence>
<dbReference type="EMBL" id="QJTK01000003">
    <property type="protein sequence ID" value="PYF11249.1"/>
    <property type="molecule type" value="Genomic_DNA"/>
</dbReference>
<evidence type="ECO:0000256" key="6">
    <source>
        <dbReference type="ARBA" id="ARBA00022840"/>
    </source>
</evidence>
<dbReference type="PROSITE" id="PS51866">
    <property type="entry name" value="MOP"/>
    <property type="match status" value="1"/>
</dbReference>